<comment type="caution">
    <text evidence="2">The sequence shown here is derived from an EMBL/GenBank/DDBJ whole genome shotgun (WGS) entry which is preliminary data.</text>
</comment>
<dbReference type="Pfam" id="PF01370">
    <property type="entry name" value="Epimerase"/>
    <property type="match status" value="1"/>
</dbReference>
<name>A0A559KMZ6_FUSOC</name>
<dbReference type="PANTHER" id="PTHR48079">
    <property type="entry name" value="PROTEIN YEEZ"/>
    <property type="match status" value="1"/>
</dbReference>
<dbReference type="GO" id="GO:0004029">
    <property type="term" value="F:aldehyde dehydrogenase (NAD+) activity"/>
    <property type="evidence" value="ECO:0007669"/>
    <property type="project" value="TreeGrafter"/>
</dbReference>
<dbReference type="AlphaFoldDB" id="A0A559KMZ6"/>
<evidence type="ECO:0000313" key="3">
    <source>
        <dbReference type="Proteomes" id="UP000320707"/>
    </source>
</evidence>
<accession>A0A559KMZ6</accession>
<gene>
    <name evidence="2" type="ORF">Focb16_v014146</name>
</gene>
<dbReference type="SUPFAM" id="SSF51735">
    <property type="entry name" value="NAD(P)-binding Rossmann-fold domains"/>
    <property type="match status" value="1"/>
</dbReference>
<dbReference type="GO" id="GO:0005737">
    <property type="term" value="C:cytoplasm"/>
    <property type="evidence" value="ECO:0007669"/>
    <property type="project" value="TreeGrafter"/>
</dbReference>
<protein>
    <recommendedName>
        <fullName evidence="1">NAD-dependent epimerase/dehydratase domain-containing protein</fullName>
    </recommendedName>
</protein>
<dbReference type="InterPro" id="IPR001509">
    <property type="entry name" value="Epimerase_deHydtase"/>
</dbReference>
<proteinExistence type="predicted"/>
<sequence length="367" mass="40051">MTKILVQVHFVSDHSILANYCDITHVSVEEKLIPRSRTGATGYVGGDALYTLAKEHPEYEITALVRSQEKGDIVTSQYPSIRLVYGSLDDFDLLANEVSKADITCHWASCEHEAAAKAIAEGLSRKTAPGFVIHLSGADLICFPDLDADTYGSRRDRIFDDWDGLDEVISPANNSPHQEVDLAILDAAKRGGKTCIVCPPTIYGPGRGPGNQRSIQVPELVSYILQRGVAFTVQGGENIWNSVHVHDLSKLFLKLVEAAAQGGGQADWGAKGFYFVESGHFSWKAVAERIAEEAKDRGLVKTLEVQNLSAEDANGIWSYGAFFWGTNSRSKAIRARKLLGWSPEGCDIFEDIPAVVTAEAAALRLMK</sequence>
<dbReference type="InterPro" id="IPR036291">
    <property type="entry name" value="NAD(P)-bd_dom_sf"/>
</dbReference>
<evidence type="ECO:0000313" key="2">
    <source>
        <dbReference type="EMBL" id="TVY61019.1"/>
    </source>
</evidence>
<dbReference type="Gene3D" id="3.40.50.720">
    <property type="entry name" value="NAD(P)-binding Rossmann-like Domain"/>
    <property type="match status" value="2"/>
</dbReference>
<organism evidence="2 3">
    <name type="scientific">Fusarium oxysporum f. sp. cubense</name>
    <dbReference type="NCBI Taxonomy" id="61366"/>
    <lineage>
        <taxon>Eukaryota</taxon>
        <taxon>Fungi</taxon>
        <taxon>Dikarya</taxon>
        <taxon>Ascomycota</taxon>
        <taxon>Pezizomycotina</taxon>
        <taxon>Sordariomycetes</taxon>
        <taxon>Hypocreomycetidae</taxon>
        <taxon>Hypocreales</taxon>
        <taxon>Nectriaceae</taxon>
        <taxon>Fusarium</taxon>
        <taxon>Fusarium oxysporum species complex</taxon>
    </lineage>
</organism>
<dbReference type="Proteomes" id="UP000320707">
    <property type="component" value="Unassembled WGS sequence"/>
</dbReference>
<feature type="domain" description="NAD-dependent epimerase/dehydratase" evidence="1">
    <location>
        <begin position="184"/>
        <end position="262"/>
    </location>
</feature>
<reference evidence="2 3" key="1">
    <citation type="journal article" date="2019" name="Microbiol. Resour. Announc.">
        <title>High-quality draft genome sequence of Fusarium oxysporum f. sp. cubense strain 160527, a causal agent of Panama disease.</title>
        <authorList>
            <person name="Asai S."/>
            <person name="Ayukawa Y."/>
            <person name="Gan P."/>
            <person name="Masuda S."/>
            <person name="Komatsu K."/>
            <person name="Shirasu K."/>
            <person name="Arie T."/>
        </authorList>
    </citation>
    <scope>NUCLEOTIDE SEQUENCE [LARGE SCALE GENOMIC DNA]</scope>
    <source>
        <strain evidence="2 3">160527</strain>
    </source>
</reference>
<dbReference type="EMBL" id="SRMI01000011">
    <property type="protein sequence ID" value="TVY61019.1"/>
    <property type="molecule type" value="Genomic_DNA"/>
</dbReference>
<dbReference type="InterPro" id="IPR051783">
    <property type="entry name" value="NAD(P)-dependent_oxidoreduct"/>
</dbReference>
<dbReference type="PANTHER" id="PTHR48079:SF6">
    <property type="entry name" value="NAD(P)-BINDING DOMAIN-CONTAINING PROTEIN-RELATED"/>
    <property type="match status" value="1"/>
</dbReference>
<evidence type="ECO:0000259" key="1">
    <source>
        <dbReference type="Pfam" id="PF01370"/>
    </source>
</evidence>